<dbReference type="Proteomes" id="UP001153365">
    <property type="component" value="Unassembled WGS sequence"/>
</dbReference>
<dbReference type="EMBL" id="CALTRL010002459">
    <property type="protein sequence ID" value="CAH7675793.1"/>
    <property type="molecule type" value="Genomic_DNA"/>
</dbReference>
<organism evidence="1 2">
    <name type="scientific">Phakopsora pachyrhizi</name>
    <name type="common">Asian soybean rust disease fungus</name>
    <dbReference type="NCBI Taxonomy" id="170000"/>
    <lineage>
        <taxon>Eukaryota</taxon>
        <taxon>Fungi</taxon>
        <taxon>Dikarya</taxon>
        <taxon>Basidiomycota</taxon>
        <taxon>Pucciniomycotina</taxon>
        <taxon>Pucciniomycetes</taxon>
        <taxon>Pucciniales</taxon>
        <taxon>Phakopsoraceae</taxon>
        <taxon>Phakopsora</taxon>
    </lineage>
</organism>
<reference evidence="1" key="1">
    <citation type="submission" date="2022-06" db="EMBL/GenBank/DDBJ databases">
        <authorList>
            <consortium name="SYNGENTA / RWTH Aachen University"/>
        </authorList>
    </citation>
    <scope>NUCLEOTIDE SEQUENCE</scope>
</reference>
<keyword evidence="2" id="KW-1185">Reference proteome</keyword>
<proteinExistence type="predicted"/>
<sequence length="154" mass="17859">MQARVRECPESVKQNCPADRILDRSLKVCQSEPLLVGDWRMLLKQDGKALICIKEWSRYWIGWTGADLFKVRMMSYESIKGEETDKEEDNYEGIIEETDTCFESAQNHSILAHHLTASVYNDLKEHGLSIWSGESDLFGYEMEIRWLYLSTQGS</sequence>
<protein>
    <submittedName>
        <fullName evidence="1">Uncharacterized protein</fullName>
    </submittedName>
</protein>
<accession>A0AAV0B126</accession>
<comment type="caution">
    <text evidence="1">The sequence shown here is derived from an EMBL/GenBank/DDBJ whole genome shotgun (WGS) entry which is preliminary data.</text>
</comment>
<gene>
    <name evidence="1" type="ORF">PPACK8108_LOCUS10849</name>
</gene>
<evidence type="ECO:0000313" key="1">
    <source>
        <dbReference type="EMBL" id="CAH7675793.1"/>
    </source>
</evidence>
<dbReference type="AlphaFoldDB" id="A0AAV0B126"/>
<evidence type="ECO:0000313" key="2">
    <source>
        <dbReference type="Proteomes" id="UP001153365"/>
    </source>
</evidence>
<name>A0AAV0B126_PHAPC</name>